<comment type="subcellular location">
    <subcellularLocation>
        <location evidence="2">Secreted</location>
    </subcellularLocation>
</comment>
<dbReference type="InterPro" id="IPR011049">
    <property type="entry name" value="Serralysin-like_metalloprot_C"/>
</dbReference>
<evidence type="ECO:0000256" key="3">
    <source>
        <dbReference type="ARBA" id="ARBA00022525"/>
    </source>
</evidence>
<gene>
    <name evidence="6" type="ORF">G4Z14_18655</name>
</gene>
<dbReference type="InterPro" id="IPR013858">
    <property type="entry name" value="Peptidase_M10B_C"/>
</dbReference>
<evidence type="ECO:0000256" key="4">
    <source>
        <dbReference type="ARBA" id="ARBA00022737"/>
    </source>
</evidence>
<proteinExistence type="predicted"/>
<dbReference type="Gene3D" id="2.150.10.10">
    <property type="entry name" value="Serralysin-like metalloprotease, C-terminal"/>
    <property type="match status" value="1"/>
</dbReference>
<keyword evidence="4" id="KW-0677">Repeat</keyword>
<dbReference type="AlphaFoldDB" id="A0A6M0QXQ4"/>
<comment type="caution">
    <text evidence="6">The sequence shown here is derived from an EMBL/GenBank/DDBJ whole genome shotgun (WGS) entry which is preliminary data.</text>
</comment>
<dbReference type="GO" id="GO:0005615">
    <property type="term" value="C:extracellular space"/>
    <property type="evidence" value="ECO:0007669"/>
    <property type="project" value="InterPro"/>
</dbReference>
<evidence type="ECO:0000256" key="1">
    <source>
        <dbReference type="ARBA" id="ARBA00001913"/>
    </source>
</evidence>
<dbReference type="PROSITE" id="PS00330">
    <property type="entry name" value="HEMOLYSIN_CALCIUM"/>
    <property type="match status" value="1"/>
</dbReference>
<dbReference type="GO" id="GO:0005509">
    <property type="term" value="F:calcium ion binding"/>
    <property type="evidence" value="ECO:0007669"/>
    <property type="project" value="InterPro"/>
</dbReference>
<keyword evidence="3" id="KW-0964">Secreted</keyword>
<organism evidence="6 7">
    <name type="scientific">Tabrizicola oligotrophica</name>
    <dbReference type="NCBI Taxonomy" id="2710650"/>
    <lineage>
        <taxon>Bacteria</taxon>
        <taxon>Pseudomonadati</taxon>
        <taxon>Pseudomonadota</taxon>
        <taxon>Alphaproteobacteria</taxon>
        <taxon>Rhodobacterales</taxon>
        <taxon>Paracoccaceae</taxon>
        <taxon>Tabrizicola</taxon>
    </lineage>
</organism>
<evidence type="ECO:0000313" key="6">
    <source>
        <dbReference type="EMBL" id="NEY92296.1"/>
    </source>
</evidence>
<sequence>AVNLTTGLTNFAGESFTQMENLISGIGHDTLTGTSGANAIYGGAGNDIIRGLGGADRLTGQAGQDVLIGGNGADVFVFTSESDSPAGSADRITAGNGAPAFQGAGVAGGDVIDLSQIDADTTVAGNQSFTFGGVGIGRISCVNNGTNTVIRGNTDADAAFEFTIVVKDGALLASAYAAGDFVL</sequence>
<name>A0A6M0QXQ4_9RHOB</name>
<feature type="domain" description="Peptidase M10 serralysin C-terminal" evidence="5">
    <location>
        <begin position="19"/>
        <end position="162"/>
    </location>
</feature>
<comment type="cofactor">
    <cofactor evidence="1">
        <name>Ca(2+)</name>
        <dbReference type="ChEBI" id="CHEBI:29108"/>
    </cofactor>
</comment>
<feature type="non-terminal residue" evidence="6">
    <location>
        <position position="1"/>
    </location>
</feature>
<evidence type="ECO:0000313" key="7">
    <source>
        <dbReference type="Proteomes" id="UP000477782"/>
    </source>
</evidence>
<dbReference type="SUPFAM" id="SSF51120">
    <property type="entry name" value="beta-Roll"/>
    <property type="match status" value="1"/>
</dbReference>
<reference evidence="6 7" key="1">
    <citation type="submission" date="2020-02" db="EMBL/GenBank/DDBJ databases">
        <authorList>
            <person name="Chen W.-M."/>
        </authorList>
    </citation>
    <scope>NUCLEOTIDE SEQUENCE [LARGE SCALE GENOMIC DNA]</scope>
    <source>
        <strain evidence="6 7">KMS-5</strain>
    </source>
</reference>
<dbReference type="PRINTS" id="PR00313">
    <property type="entry name" value="CABNDNGRPT"/>
</dbReference>
<keyword evidence="7" id="KW-1185">Reference proteome</keyword>
<dbReference type="Pfam" id="PF00353">
    <property type="entry name" value="HemolysinCabind"/>
    <property type="match status" value="1"/>
</dbReference>
<dbReference type="EMBL" id="JAAIVJ010000040">
    <property type="protein sequence ID" value="NEY92296.1"/>
    <property type="molecule type" value="Genomic_DNA"/>
</dbReference>
<dbReference type="InterPro" id="IPR001343">
    <property type="entry name" value="Hemolysn_Ca-bd"/>
</dbReference>
<dbReference type="Proteomes" id="UP000477782">
    <property type="component" value="Unassembled WGS sequence"/>
</dbReference>
<evidence type="ECO:0000259" key="5">
    <source>
        <dbReference type="Pfam" id="PF08548"/>
    </source>
</evidence>
<dbReference type="InterPro" id="IPR018511">
    <property type="entry name" value="Hemolysin-typ_Ca-bd_CS"/>
</dbReference>
<dbReference type="Pfam" id="PF08548">
    <property type="entry name" value="Peptidase_M10_C"/>
    <property type="match status" value="1"/>
</dbReference>
<evidence type="ECO:0000256" key="2">
    <source>
        <dbReference type="ARBA" id="ARBA00004613"/>
    </source>
</evidence>
<dbReference type="RefSeq" id="WP_407703847.1">
    <property type="nucleotide sequence ID" value="NZ_JAAIVJ010000040.1"/>
</dbReference>
<accession>A0A6M0QXQ4</accession>
<protein>
    <recommendedName>
        <fullName evidence="5">Peptidase M10 serralysin C-terminal domain-containing protein</fullName>
    </recommendedName>
</protein>